<dbReference type="Proteomes" id="UP000199679">
    <property type="component" value="Chromosome I"/>
</dbReference>
<evidence type="ECO:0000256" key="2">
    <source>
        <dbReference type="ARBA" id="ARBA00023002"/>
    </source>
</evidence>
<dbReference type="InterPro" id="IPR028427">
    <property type="entry name" value="Met_Sox_Rdtase_MsrB"/>
</dbReference>
<reference evidence="6 7" key="1">
    <citation type="submission" date="2016-10" db="EMBL/GenBank/DDBJ databases">
        <authorList>
            <person name="de Groot N.N."/>
        </authorList>
    </citation>
    <scope>NUCLEOTIDE SEQUENCE [LARGE SCALE GENOMIC DNA]</scope>
    <source>
        <strain evidence="6 7">MP1X4</strain>
    </source>
</reference>
<evidence type="ECO:0000256" key="1">
    <source>
        <dbReference type="ARBA" id="ARBA00012499"/>
    </source>
</evidence>
<protein>
    <recommendedName>
        <fullName evidence="1">peptide-methionine (R)-S-oxide reductase</fullName>
        <ecNumber evidence="1">1.8.4.12</ecNumber>
    </recommendedName>
</protein>
<dbReference type="PROSITE" id="PS51790">
    <property type="entry name" value="MSRB"/>
    <property type="match status" value="1"/>
</dbReference>
<dbReference type="NCBIfam" id="TIGR00357">
    <property type="entry name" value="peptide-methionine (R)-S-oxide reductase MsrB"/>
    <property type="match status" value="1"/>
</dbReference>
<dbReference type="InterPro" id="IPR011057">
    <property type="entry name" value="Mss4-like_sf"/>
</dbReference>
<dbReference type="GO" id="GO:0033743">
    <property type="term" value="F:peptide-methionine (R)-S-oxide reductase activity"/>
    <property type="evidence" value="ECO:0007669"/>
    <property type="project" value="UniProtKB-EC"/>
</dbReference>
<evidence type="ECO:0000313" key="6">
    <source>
        <dbReference type="EMBL" id="SDT02182.1"/>
    </source>
</evidence>
<name>A0A1H1WYX5_MUCMA</name>
<keyword evidence="4" id="KW-0732">Signal</keyword>
<dbReference type="GO" id="GO:0030091">
    <property type="term" value="P:protein repair"/>
    <property type="evidence" value="ECO:0007669"/>
    <property type="project" value="InterPro"/>
</dbReference>
<evidence type="ECO:0000313" key="7">
    <source>
        <dbReference type="Proteomes" id="UP000199679"/>
    </source>
</evidence>
<dbReference type="InterPro" id="IPR002579">
    <property type="entry name" value="Met_Sox_Rdtase_MsrB_dom"/>
</dbReference>
<dbReference type="GO" id="GO:0005737">
    <property type="term" value="C:cytoplasm"/>
    <property type="evidence" value="ECO:0007669"/>
    <property type="project" value="TreeGrafter"/>
</dbReference>
<evidence type="ECO:0000259" key="5">
    <source>
        <dbReference type="PROSITE" id="PS51790"/>
    </source>
</evidence>
<dbReference type="GO" id="GO:0006979">
    <property type="term" value="P:response to oxidative stress"/>
    <property type="evidence" value="ECO:0007669"/>
    <property type="project" value="InterPro"/>
</dbReference>
<dbReference type="OrthoDB" id="4174719at2"/>
<comment type="catalytic activity">
    <reaction evidence="3">
        <text>L-methionyl-[protein] + [thioredoxin]-disulfide + H2O = L-methionyl-(R)-S-oxide-[protein] + [thioredoxin]-dithiol</text>
        <dbReference type="Rhea" id="RHEA:24164"/>
        <dbReference type="Rhea" id="RHEA-COMP:10698"/>
        <dbReference type="Rhea" id="RHEA-COMP:10700"/>
        <dbReference type="Rhea" id="RHEA-COMP:12313"/>
        <dbReference type="Rhea" id="RHEA-COMP:12314"/>
        <dbReference type="ChEBI" id="CHEBI:15377"/>
        <dbReference type="ChEBI" id="CHEBI:16044"/>
        <dbReference type="ChEBI" id="CHEBI:29950"/>
        <dbReference type="ChEBI" id="CHEBI:45764"/>
        <dbReference type="ChEBI" id="CHEBI:50058"/>
        <dbReference type="EC" id="1.8.4.12"/>
    </reaction>
</comment>
<organism evidence="6 7">
    <name type="scientific">Mucilaginibacter mallensis</name>
    <dbReference type="NCBI Taxonomy" id="652787"/>
    <lineage>
        <taxon>Bacteria</taxon>
        <taxon>Pseudomonadati</taxon>
        <taxon>Bacteroidota</taxon>
        <taxon>Sphingobacteriia</taxon>
        <taxon>Sphingobacteriales</taxon>
        <taxon>Sphingobacteriaceae</taxon>
        <taxon>Mucilaginibacter</taxon>
    </lineage>
</organism>
<dbReference type="RefSeq" id="WP_091372590.1">
    <property type="nucleotide sequence ID" value="NZ_LT629740.1"/>
</dbReference>
<dbReference type="Gene3D" id="2.170.150.20">
    <property type="entry name" value="Peptide methionine sulfoxide reductase"/>
    <property type="match status" value="1"/>
</dbReference>
<dbReference type="AlphaFoldDB" id="A0A1H1WYX5"/>
<dbReference type="STRING" id="652787.SAMN05216490_2315"/>
<proteinExistence type="predicted"/>
<dbReference type="EC" id="1.8.4.12" evidence="1"/>
<evidence type="ECO:0000256" key="4">
    <source>
        <dbReference type="SAM" id="SignalP"/>
    </source>
</evidence>
<keyword evidence="2" id="KW-0560">Oxidoreductase</keyword>
<dbReference type="EMBL" id="LT629740">
    <property type="protein sequence ID" value="SDT02182.1"/>
    <property type="molecule type" value="Genomic_DNA"/>
</dbReference>
<feature type="chain" id="PRO_5009265003" description="peptide-methionine (R)-S-oxide reductase" evidence="4">
    <location>
        <begin position="25"/>
        <end position="162"/>
    </location>
</feature>
<keyword evidence="7" id="KW-1185">Reference proteome</keyword>
<feature type="domain" description="MsrB" evidence="5">
    <location>
        <begin position="38"/>
        <end position="161"/>
    </location>
</feature>
<dbReference type="SUPFAM" id="SSF51316">
    <property type="entry name" value="Mss4-like"/>
    <property type="match status" value="1"/>
</dbReference>
<evidence type="ECO:0000256" key="3">
    <source>
        <dbReference type="ARBA" id="ARBA00048488"/>
    </source>
</evidence>
<dbReference type="PANTHER" id="PTHR10173">
    <property type="entry name" value="METHIONINE SULFOXIDE REDUCTASE"/>
    <property type="match status" value="1"/>
</dbReference>
<accession>A0A1H1WYX5</accession>
<sequence length="162" mass="18325">MKKSILSIMLLGIVTLLSCQNINAQNDKKGKRPMAKTDAEWKKILTPNQYYIMVERGTEPPFHNEYDENFEKGYYKSAATGEILFRSEDKFDSGTGWPSFVKPADMSKIEIVKDNSYGMSRDEVIEKSTGLHLGHVFDDGPVNRGGKRYCMNSGALIFVKTK</sequence>
<dbReference type="Pfam" id="PF01641">
    <property type="entry name" value="SelR"/>
    <property type="match status" value="1"/>
</dbReference>
<dbReference type="PANTHER" id="PTHR10173:SF52">
    <property type="entry name" value="METHIONINE-R-SULFOXIDE REDUCTASE B1"/>
    <property type="match status" value="1"/>
</dbReference>
<feature type="signal peptide" evidence="4">
    <location>
        <begin position="1"/>
        <end position="24"/>
    </location>
</feature>
<gene>
    <name evidence="6" type="ORF">SAMN05216490_2315</name>
</gene>
<dbReference type="PROSITE" id="PS51257">
    <property type="entry name" value="PROKAR_LIPOPROTEIN"/>
    <property type="match status" value="1"/>
</dbReference>